<dbReference type="AlphaFoldDB" id="A0A1Y2FA28"/>
<evidence type="ECO:0000313" key="1">
    <source>
        <dbReference type="EMBL" id="ORY80304.1"/>
    </source>
</evidence>
<comment type="caution">
    <text evidence="1">The sequence shown here is derived from an EMBL/GenBank/DDBJ whole genome shotgun (WGS) entry which is preliminary data.</text>
</comment>
<proteinExistence type="predicted"/>
<organism evidence="1 2">
    <name type="scientific">Protomyces lactucae-debilis</name>
    <dbReference type="NCBI Taxonomy" id="2754530"/>
    <lineage>
        <taxon>Eukaryota</taxon>
        <taxon>Fungi</taxon>
        <taxon>Dikarya</taxon>
        <taxon>Ascomycota</taxon>
        <taxon>Taphrinomycotina</taxon>
        <taxon>Taphrinomycetes</taxon>
        <taxon>Taphrinales</taxon>
        <taxon>Protomycetaceae</taxon>
        <taxon>Protomyces</taxon>
    </lineage>
</organism>
<dbReference type="Proteomes" id="UP000193685">
    <property type="component" value="Unassembled WGS sequence"/>
</dbReference>
<evidence type="ECO:0000313" key="2">
    <source>
        <dbReference type="Proteomes" id="UP000193685"/>
    </source>
</evidence>
<reference evidence="1 2" key="1">
    <citation type="submission" date="2016-07" db="EMBL/GenBank/DDBJ databases">
        <title>Pervasive Adenine N6-methylation of Active Genes in Fungi.</title>
        <authorList>
            <consortium name="DOE Joint Genome Institute"/>
            <person name="Mondo S.J."/>
            <person name="Dannebaum R.O."/>
            <person name="Kuo R.C."/>
            <person name="Labutti K."/>
            <person name="Haridas S."/>
            <person name="Kuo A."/>
            <person name="Salamov A."/>
            <person name="Ahrendt S.R."/>
            <person name="Lipzen A."/>
            <person name="Sullivan W."/>
            <person name="Andreopoulos W.B."/>
            <person name="Clum A."/>
            <person name="Lindquist E."/>
            <person name="Daum C."/>
            <person name="Ramamoorthy G.K."/>
            <person name="Gryganskyi A."/>
            <person name="Culley D."/>
            <person name="Magnuson J.K."/>
            <person name="James T.Y."/>
            <person name="O'Malley M.A."/>
            <person name="Stajich J.E."/>
            <person name="Spatafora J.W."/>
            <person name="Visel A."/>
            <person name="Grigoriev I.V."/>
        </authorList>
    </citation>
    <scope>NUCLEOTIDE SEQUENCE [LARGE SCALE GENOMIC DNA]</scope>
    <source>
        <strain evidence="1 2">12-1054</strain>
    </source>
</reference>
<dbReference type="EMBL" id="MCFI01000013">
    <property type="protein sequence ID" value="ORY80304.1"/>
    <property type="molecule type" value="Genomic_DNA"/>
</dbReference>
<gene>
    <name evidence="1" type="ORF">BCR37DRAFT_380965</name>
</gene>
<keyword evidence="2" id="KW-1185">Reference proteome</keyword>
<name>A0A1Y2FA28_PROLT</name>
<dbReference type="GeneID" id="63786185"/>
<protein>
    <submittedName>
        <fullName evidence="1">Uncharacterized protein</fullName>
    </submittedName>
</protein>
<accession>A0A1Y2FA28</accession>
<dbReference type="RefSeq" id="XP_040724192.1">
    <property type="nucleotide sequence ID" value="XM_040869586.1"/>
</dbReference>
<sequence length="62" mass="6834">MSLQRARNLSVLHAQQAVARFAVRIYYTGTPAVAGYFIGPTGPMHSCKEAPFFKLCCNLQDS</sequence>